<feature type="compositionally biased region" description="Acidic residues" evidence="1">
    <location>
        <begin position="143"/>
        <end position="162"/>
    </location>
</feature>
<feature type="compositionally biased region" description="Basic and acidic residues" evidence="1">
    <location>
        <begin position="183"/>
        <end position="193"/>
    </location>
</feature>
<evidence type="ECO:0000313" key="2">
    <source>
        <dbReference type="EMBL" id="KAF8872295.1"/>
    </source>
</evidence>
<sequence length="243" mass="26046">MAEADTPCPINSEASRDAVETIRNDFPSAAVLVHSSLFPPFPPTVNASPTVNTPLPPSGSLSTTHPTVNPPHCQQPHPHCRVSMPIEHPRDPAQAVSGEVANTHESTTEPQHGQQPQADNIGANTPPPEVPKMWQMKPAPGPNDEEDGGSEGFTESEADGSDESSKDGAHAPPRSSHRKGSSRWKERESREEVRSDDDDDDDEGAPPMNTTPIATPAHDEKHPPVSQHQHPTTGTHCPSRTST</sequence>
<proteinExistence type="predicted"/>
<feature type="compositionally biased region" description="Polar residues" evidence="1">
    <location>
        <begin position="226"/>
        <end position="243"/>
    </location>
</feature>
<dbReference type="AlphaFoldDB" id="A0A9P5N7L1"/>
<organism evidence="2 3">
    <name type="scientific">Gymnopilus junonius</name>
    <name type="common">Spectacular rustgill mushroom</name>
    <name type="synonym">Gymnopilus spectabilis subsp. junonius</name>
    <dbReference type="NCBI Taxonomy" id="109634"/>
    <lineage>
        <taxon>Eukaryota</taxon>
        <taxon>Fungi</taxon>
        <taxon>Dikarya</taxon>
        <taxon>Basidiomycota</taxon>
        <taxon>Agaricomycotina</taxon>
        <taxon>Agaricomycetes</taxon>
        <taxon>Agaricomycetidae</taxon>
        <taxon>Agaricales</taxon>
        <taxon>Agaricineae</taxon>
        <taxon>Hymenogastraceae</taxon>
        <taxon>Gymnopilus</taxon>
    </lineage>
</organism>
<accession>A0A9P5N7L1</accession>
<feature type="compositionally biased region" description="Acidic residues" evidence="1">
    <location>
        <begin position="194"/>
        <end position="204"/>
    </location>
</feature>
<keyword evidence="3" id="KW-1185">Reference proteome</keyword>
<name>A0A9P5N7L1_GYMJU</name>
<evidence type="ECO:0000313" key="3">
    <source>
        <dbReference type="Proteomes" id="UP000724874"/>
    </source>
</evidence>
<dbReference type="EMBL" id="JADNYJ010000272">
    <property type="protein sequence ID" value="KAF8872295.1"/>
    <property type="molecule type" value="Genomic_DNA"/>
</dbReference>
<protein>
    <submittedName>
        <fullName evidence="2">Uncharacterized protein</fullName>
    </submittedName>
</protein>
<dbReference type="Proteomes" id="UP000724874">
    <property type="component" value="Unassembled WGS sequence"/>
</dbReference>
<reference evidence="2" key="1">
    <citation type="submission" date="2020-11" db="EMBL/GenBank/DDBJ databases">
        <authorList>
            <consortium name="DOE Joint Genome Institute"/>
            <person name="Ahrendt S."/>
            <person name="Riley R."/>
            <person name="Andreopoulos W."/>
            <person name="LaButti K."/>
            <person name="Pangilinan J."/>
            <person name="Ruiz-duenas F.J."/>
            <person name="Barrasa J.M."/>
            <person name="Sanchez-Garcia M."/>
            <person name="Camarero S."/>
            <person name="Miyauchi S."/>
            <person name="Serrano A."/>
            <person name="Linde D."/>
            <person name="Babiker R."/>
            <person name="Drula E."/>
            <person name="Ayuso-Fernandez I."/>
            <person name="Pacheco R."/>
            <person name="Padilla G."/>
            <person name="Ferreira P."/>
            <person name="Barriuso J."/>
            <person name="Kellner H."/>
            <person name="Castanera R."/>
            <person name="Alfaro M."/>
            <person name="Ramirez L."/>
            <person name="Pisabarro A.G."/>
            <person name="Kuo A."/>
            <person name="Tritt A."/>
            <person name="Lipzen A."/>
            <person name="He G."/>
            <person name="Yan M."/>
            <person name="Ng V."/>
            <person name="Cullen D."/>
            <person name="Martin F."/>
            <person name="Rosso M.-N."/>
            <person name="Henrissat B."/>
            <person name="Hibbett D."/>
            <person name="Martinez A.T."/>
            <person name="Grigoriev I.V."/>
        </authorList>
    </citation>
    <scope>NUCLEOTIDE SEQUENCE</scope>
    <source>
        <strain evidence="2">AH 44721</strain>
    </source>
</reference>
<feature type="region of interest" description="Disordered" evidence="1">
    <location>
        <begin position="48"/>
        <end position="243"/>
    </location>
</feature>
<feature type="compositionally biased region" description="Polar residues" evidence="1">
    <location>
        <begin position="48"/>
        <end position="67"/>
    </location>
</feature>
<gene>
    <name evidence="2" type="ORF">CPB84DRAFT_1854548</name>
</gene>
<comment type="caution">
    <text evidence="2">The sequence shown here is derived from an EMBL/GenBank/DDBJ whole genome shotgun (WGS) entry which is preliminary data.</text>
</comment>
<evidence type="ECO:0000256" key="1">
    <source>
        <dbReference type="SAM" id="MobiDB-lite"/>
    </source>
</evidence>
<feature type="compositionally biased region" description="Polar residues" evidence="1">
    <location>
        <begin position="103"/>
        <end position="118"/>
    </location>
</feature>